<evidence type="ECO:0000313" key="1">
    <source>
        <dbReference type="EMBL" id="ANY57581.1"/>
    </source>
</evidence>
<reference evidence="1" key="1">
    <citation type="journal article" date="2016" name="Arch. Virol.">
        <title>The comparative analysis of complete genome sequences from two South African betabaculoviruses: Phthorimaea operculella granulovirus and Plutella xylostella granulovirus.</title>
        <authorList>
            <person name="Jukes M.D."/>
            <person name="Motsoeneng B.M."/>
            <person name="Knox C.M."/>
            <person name="Hill M.P."/>
            <person name="Moore S.D."/>
        </authorList>
    </citation>
    <scope>NUCLEOTIDE SEQUENCE</scope>
    <source>
        <strain evidence="1">SA</strain>
    </source>
</reference>
<protein>
    <submittedName>
        <fullName evidence="1">PlxyGVORF62 protein</fullName>
    </submittedName>
</protein>
<name>A0A1B2CSE5_9BBAC</name>
<gene>
    <name evidence="1" type="primary">PlxyGV062</name>
</gene>
<proteinExistence type="predicted"/>
<sequence length="138" mass="16322">MIINLNGDRYTANYMFDTSLMQVINKDLPPPRLKKRLYPSLKSVRHPDYTLIDNYIFSILYKFKHNPGVVISSNQHESRNCTRLQQMGGDPRVVAQQPRRAPFAMPRTIQYLEQVPKLYERVSSDKRADRAHYLRRKQ</sequence>
<dbReference type="EMBL" id="KU666537">
    <property type="protein sequence ID" value="ANY57581.1"/>
    <property type="molecule type" value="Genomic_DNA"/>
</dbReference>
<organism evidence="1">
    <name type="scientific">Plutella xylostella granulovirus</name>
    <dbReference type="NCBI Taxonomy" id="98383"/>
    <lineage>
        <taxon>Viruses</taxon>
        <taxon>Viruses incertae sedis</taxon>
        <taxon>Naldaviricetes</taxon>
        <taxon>Lefavirales</taxon>
        <taxon>Baculoviridae</taxon>
        <taxon>Betabaculovirus</taxon>
        <taxon>Betabaculovirus pluxylostellae</taxon>
    </lineage>
</organism>
<accession>A0A1B2CSE5</accession>